<dbReference type="EMBL" id="CAMXCT020003777">
    <property type="protein sequence ID" value="CAL1159515.1"/>
    <property type="molecule type" value="Genomic_DNA"/>
</dbReference>
<reference evidence="2" key="2">
    <citation type="submission" date="2024-04" db="EMBL/GenBank/DDBJ databases">
        <authorList>
            <person name="Chen Y."/>
            <person name="Shah S."/>
            <person name="Dougan E. K."/>
            <person name="Thang M."/>
            <person name="Chan C."/>
        </authorList>
    </citation>
    <scope>NUCLEOTIDE SEQUENCE [LARGE SCALE GENOMIC DNA]</scope>
</reference>
<dbReference type="AlphaFoldDB" id="A0A9P1D996"/>
<evidence type="ECO:0000313" key="4">
    <source>
        <dbReference type="Proteomes" id="UP001152797"/>
    </source>
</evidence>
<sequence>AMSTLQDLYNVQASSFLQANEPEGLGAYKPSGSGSKVITMLQQLIKDSEVMAAEAREAEQTSQESLEAFASETNKAIKTKKDGISKQTKQRGMKVVLLAETSEAKHLTSAEMTQLQMVKERLHESCDFLLSQFDVRQKARADEIEALKKAKLTLAGD</sequence>
<gene>
    <name evidence="1" type="ORF">C1SCF055_LOCUS31805</name>
</gene>
<keyword evidence="4" id="KW-1185">Reference proteome</keyword>
<dbReference type="OrthoDB" id="437672at2759"/>
<proteinExistence type="predicted"/>
<organism evidence="1">
    <name type="scientific">Cladocopium goreaui</name>
    <dbReference type="NCBI Taxonomy" id="2562237"/>
    <lineage>
        <taxon>Eukaryota</taxon>
        <taxon>Sar</taxon>
        <taxon>Alveolata</taxon>
        <taxon>Dinophyceae</taxon>
        <taxon>Suessiales</taxon>
        <taxon>Symbiodiniaceae</taxon>
        <taxon>Cladocopium</taxon>
    </lineage>
</organism>
<protein>
    <submittedName>
        <fullName evidence="3">Phosphatidate phosphatase APP1 catalytic domain-containing protein</fullName>
    </submittedName>
</protein>
<reference evidence="1" key="1">
    <citation type="submission" date="2022-10" db="EMBL/GenBank/DDBJ databases">
        <authorList>
            <person name="Chen Y."/>
            <person name="Dougan E. K."/>
            <person name="Chan C."/>
            <person name="Rhodes N."/>
            <person name="Thang M."/>
        </authorList>
    </citation>
    <scope>NUCLEOTIDE SEQUENCE</scope>
</reference>
<dbReference type="EMBL" id="CAMXCT010003777">
    <property type="protein sequence ID" value="CAI4006140.1"/>
    <property type="molecule type" value="Genomic_DNA"/>
</dbReference>
<evidence type="ECO:0000313" key="3">
    <source>
        <dbReference type="EMBL" id="CAL4793452.1"/>
    </source>
</evidence>
<dbReference type="Proteomes" id="UP001152797">
    <property type="component" value="Unassembled WGS sequence"/>
</dbReference>
<name>A0A9P1D996_9DINO</name>
<accession>A0A9P1D996</accession>
<dbReference type="EMBL" id="CAMXCT030003777">
    <property type="protein sequence ID" value="CAL4793452.1"/>
    <property type="molecule type" value="Genomic_DNA"/>
</dbReference>
<feature type="non-terminal residue" evidence="1">
    <location>
        <position position="1"/>
    </location>
</feature>
<comment type="caution">
    <text evidence="1">The sequence shown here is derived from an EMBL/GenBank/DDBJ whole genome shotgun (WGS) entry which is preliminary data.</text>
</comment>
<evidence type="ECO:0000313" key="1">
    <source>
        <dbReference type="EMBL" id="CAI4006140.1"/>
    </source>
</evidence>
<evidence type="ECO:0000313" key="2">
    <source>
        <dbReference type="EMBL" id="CAL1159515.1"/>
    </source>
</evidence>